<feature type="transmembrane region" description="Helical" evidence="6">
    <location>
        <begin position="71"/>
        <end position="92"/>
    </location>
</feature>
<feature type="transmembrane region" description="Helical" evidence="6">
    <location>
        <begin position="35"/>
        <end position="59"/>
    </location>
</feature>
<dbReference type="Pfam" id="PF01810">
    <property type="entry name" value="LysE"/>
    <property type="match status" value="1"/>
</dbReference>
<dbReference type="Proteomes" id="UP001593940">
    <property type="component" value="Unassembled WGS sequence"/>
</dbReference>
<evidence type="ECO:0000256" key="5">
    <source>
        <dbReference type="ARBA" id="ARBA00023136"/>
    </source>
</evidence>
<protein>
    <submittedName>
        <fullName evidence="7">LysE family translocator</fullName>
    </submittedName>
</protein>
<keyword evidence="5 6" id="KW-0472">Membrane</keyword>
<organism evidence="7 8">
    <name type="scientific">Microvirga arabica</name>
    <dbReference type="NCBI Taxonomy" id="1128671"/>
    <lineage>
        <taxon>Bacteria</taxon>
        <taxon>Pseudomonadati</taxon>
        <taxon>Pseudomonadota</taxon>
        <taxon>Alphaproteobacteria</taxon>
        <taxon>Hyphomicrobiales</taxon>
        <taxon>Methylobacteriaceae</taxon>
        <taxon>Microvirga</taxon>
    </lineage>
</organism>
<keyword evidence="3 6" id="KW-0812">Transmembrane</keyword>
<evidence type="ECO:0000313" key="8">
    <source>
        <dbReference type="Proteomes" id="UP001593940"/>
    </source>
</evidence>
<dbReference type="RefSeq" id="WP_377030137.1">
    <property type="nucleotide sequence ID" value="NZ_JBHOMY010000041.1"/>
</dbReference>
<gene>
    <name evidence="7" type="ORF">ACETIH_15285</name>
</gene>
<name>A0ABV6Y9U6_9HYPH</name>
<comment type="caution">
    <text evidence="7">The sequence shown here is derived from an EMBL/GenBank/DDBJ whole genome shotgun (WGS) entry which is preliminary data.</text>
</comment>
<feature type="transmembrane region" description="Helical" evidence="6">
    <location>
        <begin position="119"/>
        <end position="139"/>
    </location>
</feature>
<comment type="subcellular location">
    <subcellularLocation>
        <location evidence="1">Cell membrane</location>
        <topology evidence="1">Multi-pass membrane protein</topology>
    </subcellularLocation>
</comment>
<evidence type="ECO:0000256" key="3">
    <source>
        <dbReference type="ARBA" id="ARBA00022692"/>
    </source>
</evidence>
<keyword evidence="4 6" id="KW-1133">Transmembrane helix</keyword>
<proteinExistence type="predicted"/>
<feature type="transmembrane region" description="Helical" evidence="6">
    <location>
        <begin position="6"/>
        <end position="23"/>
    </location>
</feature>
<evidence type="ECO:0000256" key="1">
    <source>
        <dbReference type="ARBA" id="ARBA00004651"/>
    </source>
</evidence>
<accession>A0ABV6Y9U6</accession>
<dbReference type="PANTHER" id="PTHR30086">
    <property type="entry name" value="ARGININE EXPORTER PROTEIN ARGO"/>
    <property type="match status" value="1"/>
</dbReference>
<dbReference type="EMBL" id="JBHOMY010000041">
    <property type="protein sequence ID" value="MFC1458047.1"/>
    <property type="molecule type" value="Genomic_DNA"/>
</dbReference>
<evidence type="ECO:0000313" key="7">
    <source>
        <dbReference type="EMBL" id="MFC1458047.1"/>
    </source>
</evidence>
<evidence type="ECO:0000256" key="2">
    <source>
        <dbReference type="ARBA" id="ARBA00022475"/>
    </source>
</evidence>
<evidence type="ECO:0000256" key="4">
    <source>
        <dbReference type="ARBA" id="ARBA00022989"/>
    </source>
</evidence>
<reference evidence="7 8" key="1">
    <citation type="submission" date="2024-09" db="EMBL/GenBank/DDBJ databases">
        <title>Nodulacao em especies de Leguminosae Basais da Amazonia e Caracterizacao dos Rizobios e Bacterias Associadas aos Nodulos.</title>
        <authorList>
            <person name="Jambeiro I.C.A."/>
            <person name="Lopes I.S."/>
            <person name="Aguiar E.R.G.R."/>
            <person name="Santos A.F.J."/>
            <person name="Dos Santos J.M.F."/>
            <person name="Gross E."/>
        </authorList>
    </citation>
    <scope>NUCLEOTIDE SEQUENCE [LARGE SCALE GENOMIC DNA]</scope>
    <source>
        <strain evidence="7 8">BRUESC1165</strain>
    </source>
</reference>
<dbReference type="InterPro" id="IPR001123">
    <property type="entry name" value="LeuE-type"/>
</dbReference>
<evidence type="ECO:0000256" key="6">
    <source>
        <dbReference type="SAM" id="Phobius"/>
    </source>
</evidence>
<keyword evidence="2" id="KW-1003">Cell membrane</keyword>
<sequence>MMSVPVATFLAGVGVGLTVAVPIGPMGVLCIQKTLAFGLLSGVATGMAAATVHVTYGILAGFGYSPTVTTHISAGASVLSLACAAIMFWFAVRTFRRKIVFGRADAGKPLCLLQSYRDALVCGFTNPFTIILFFAAFPALTSADQRLELPFLTFGIFAGAAGWFFILSAAVAVFRARLPEHRLMLANKAASCIFAVLGCLMIADALGLRRN</sequence>
<keyword evidence="8" id="KW-1185">Reference proteome</keyword>
<dbReference type="PANTHER" id="PTHR30086:SF20">
    <property type="entry name" value="ARGININE EXPORTER PROTEIN ARGO-RELATED"/>
    <property type="match status" value="1"/>
</dbReference>
<feature type="transmembrane region" description="Helical" evidence="6">
    <location>
        <begin position="151"/>
        <end position="174"/>
    </location>
</feature>
<feature type="transmembrane region" description="Helical" evidence="6">
    <location>
        <begin position="186"/>
        <end position="208"/>
    </location>
</feature>